<evidence type="ECO:0000256" key="2">
    <source>
        <dbReference type="SAM" id="MobiDB-lite"/>
    </source>
</evidence>
<dbReference type="Proteomes" id="UP000799772">
    <property type="component" value="Unassembled WGS sequence"/>
</dbReference>
<reference evidence="4" key="1">
    <citation type="journal article" date="2020" name="Stud. Mycol.">
        <title>101 Dothideomycetes genomes: a test case for predicting lifestyles and emergence of pathogens.</title>
        <authorList>
            <person name="Haridas S."/>
            <person name="Albert R."/>
            <person name="Binder M."/>
            <person name="Bloem J."/>
            <person name="Labutti K."/>
            <person name="Salamov A."/>
            <person name="Andreopoulos B."/>
            <person name="Baker S."/>
            <person name="Barry K."/>
            <person name="Bills G."/>
            <person name="Bluhm B."/>
            <person name="Cannon C."/>
            <person name="Castanera R."/>
            <person name="Culley D."/>
            <person name="Daum C."/>
            <person name="Ezra D."/>
            <person name="Gonzalez J."/>
            <person name="Henrissat B."/>
            <person name="Kuo A."/>
            <person name="Liang C."/>
            <person name="Lipzen A."/>
            <person name="Lutzoni F."/>
            <person name="Magnuson J."/>
            <person name="Mondo S."/>
            <person name="Nolan M."/>
            <person name="Ohm R."/>
            <person name="Pangilinan J."/>
            <person name="Park H.-J."/>
            <person name="Ramirez L."/>
            <person name="Alfaro M."/>
            <person name="Sun H."/>
            <person name="Tritt A."/>
            <person name="Yoshinaga Y."/>
            <person name="Zwiers L.-H."/>
            <person name="Turgeon B."/>
            <person name="Goodwin S."/>
            <person name="Spatafora J."/>
            <person name="Crous P."/>
            <person name="Grigoriev I."/>
        </authorList>
    </citation>
    <scope>NUCLEOTIDE SEQUENCE</scope>
    <source>
        <strain evidence="4">CBS 133067</strain>
    </source>
</reference>
<protein>
    <submittedName>
        <fullName evidence="4">Uncharacterized protein</fullName>
    </submittedName>
</protein>
<keyword evidence="1" id="KW-0175">Coiled coil</keyword>
<evidence type="ECO:0000313" key="4">
    <source>
        <dbReference type="EMBL" id="KAF2100349.1"/>
    </source>
</evidence>
<evidence type="ECO:0000256" key="1">
    <source>
        <dbReference type="SAM" id="Coils"/>
    </source>
</evidence>
<gene>
    <name evidence="4" type="ORF">NA57DRAFT_54441</name>
</gene>
<sequence>MDSAVDLARKMMRLPSWSNERVDLQSITRGSYVWLPTHKEASAQAIRNSQSRQFSEVEFGVFDHPFIVFDIDYVSGRVTILCTTALTRSGLNSVGPPDPYGYLPLYPATVSEKVRQPRLYFENPNFDMKKNAWVKVFNPHRIHLRHPSKRPQQLQKQSYVDMVQVFSSHRVHFSYLRHPFRKGPQQLQKQSYVDMVLHMHKHDLLRYVGKYLNEDQRQKVRGLIWEQLPLCANCLKLPEFEVSNNNTPYRFLPPVTPSPSESTSSSAAVHTFGSPSNVAPRTHNHDTPPMDIQHGMCMQMVQEERKQGAAKSEEIGAAYERQLQGMGSQLEELHDRLREAKDEHRTRVMNLNRQHEQQLAAFQSELAQMDRLSKQQEEDIAWAQRDQSQLLRGSNLRAAGNKRRLEEVRGEADREVKRARRAYTQDRGLVGKLFVIAFMLAMAVVLLLLLLLQFYFA</sequence>
<dbReference type="EMBL" id="ML978124">
    <property type="protein sequence ID" value="KAF2100349.1"/>
    <property type="molecule type" value="Genomic_DNA"/>
</dbReference>
<comment type="caution">
    <text evidence="4">The sequence shown here is derived from an EMBL/GenBank/DDBJ whole genome shotgun (WGS) entry which is preliminary data.</text>
</comment>
<accession>A0A9P4IG44</accession>
<keyword evidence="5" id="KW-1185">Reference proteome</keyword>
<keyword evidence="3" id="KW-0472">Membrane</keyword>
<proteinExistence type="predicted"/>
<evidence type="ECO:0000256" key="3">
    <source>
        <dbReference type="SAM" id="Phobius"/>
    </source>
</evidence>
<name>A0A9P4IG44_9PEZI</name>
<feature type="compositionally biased region" description="Low complexity" evidence="2">
    <location>
        <begin position="258"/>
        <end position="269"/>
    </location>
</feature>
<feature type="region of interest" description="Disordered" evidence="2">
    <location>
        <begin position="255"/>
        <end position="287"/>
    </location>
</feature>
<feature type="transmembrane region" description="Helical" evidence="3">
    <location>
        <begin position="429"/>
        <end position="456"/>
    </location>
</feature>
<feature type="coiled-coil region" evidence="1">
    <location>
        <begin position="323"/>
        <end position="422"/>
    </location>
</feature>
<organism evidence="4 5">
    <name type="scientific">Rhizodiscina lignyota</name>
    <dbReference type="NCBI Taxonomy" id="1504668"/>
    <lineage>
        <taxon>Eukaryota</taxon>
        <taxon>Fungi</taxon>
        <taxon>Dikarya</taxon>
        <taxon>Ascomycota</taxon>
        <taxon>Pezizomycotina</taxon>
        <taxon>Dothideomycetes</taxon>
        <taxon>Pleosporomycetidae</taxon>
        <taxon>Aulographales</taxon>
        <taxon>Rhizodiscinaceae</taxon>
        <taxon>Rhizodiscina</taxon>
    </lineage>
</organism>
<evidence type="ECO:0000313" key="5">
    <source>
        <dbReference type="Proteomes" id="UP000799772"/>
    </source>
</evidence>
<keyword evidence="3" id="KW-1133">Transmembrane helix</keyword>
<keyword evidence="3" id="KW-0812">Transmembrane</keyword>
<dbReference type="AlphaFoldDB" id="A0A9P4IG44"/>